<gene>
    <name evidence="2" type="ORF">BpHYR1_037554</name>
</gene>
<proteinExistence type="predicted"/>
<protein>
    <recommendedName>
        <fullName evidence="1">Chitin-binding type-2 domain-containing protein</fullName>
    </recommendedName>
</protein>
<accession>A0A3M7QJ48</accession>
<dbReference type="AlphaFoldDB" id="A0A3M7QJ48"/>
<dbReference type="InterPro" id="IPR002557">
    <property type="entry name" value="Chitin-bd_dom"/>
</dbReference>
<dbReference type="EMBL" id="REGN01006032">
    <property type="protein sequence ID" value="RNA11164.1"/>
    <property type="molecule type" value="Genomic_DNA"/>
</dbReference>
<evidence type="ECO:0000313" key="3">
    <source>
        <dbReference type="Proteomes" id="UP000276133"/>
    </source>
</evidence>
<evidence type="ECO:0000313" key="2">
    <source>
        <dbReference type="EMBL" id="RNA11164.1"/>
    </source>
</evidence>
<dbReference type="OrthoDB" id="9987187at2759"/>
<dbReference type="GO" id="GO:0005576">
    <property type="term" value="C:extracellular region"/>
    <property type="evidence" value="ECO:0007669"/>
    <property type="project" value="InterPro"/>
</dbReference>
<organism evidence="2 3">
    <name type="scientific">Brachionus plicatilis</name>
    <name type="common">Marine rotifer</name>
    <name type="synonym">Brachionus muelleri</name>
    <dbReference type="NCBI Taxonomy" id="10195"/>
    <lineage>
        <taxon>Eukaryota</taxon>
        <taxon>Metazoa</taxon>
        <taxon>Spiralia</taxon>
        <taxon>Gnathifera</taxon>
        <taxon>Rotifera</taxon>
        <taxon>Eurotatoria</taxon>
        <taxon>Monogononta</taxon>
        <taxon>Pseudotrocha</taxon>
        <taxon>Ploima</taxon>
        <taxon>Brachionidae</taxon>
        <taxon>Brachionus</taxon>
    </lineage>
</organism>
<reference evidence="2 3" key="1">
    <citation type="journal article" date="2018" name="Sci. Rep.">
        <title>Genomic signatures of local adaptation to the degree of environmental predictability in rotifers.</title>
        <authorList>
            <person name="Franch-Gras L."/>
            <person name="Hahn C."/>
            <person name="Garcia-Roger E.M."/>
            <person name="Carmona M.J."/>
            <person name="Serra M."/>
            <person name="Gomez A."/>
        </authorList>
    </citation>
    <scope>NUCLEOTIDE SEQUENCE [LARGE SCALE GENOMIC DNA]</scope>
    <source>
        <strain evidence="2">HYR1</strain>
    </source>
</reference>
<name>A0A3M7QJ48_BRAPC</name>
<dbReference type="Proteomes" id="UP000276133">
    <property type="component" value="Unassembled WGS sequence"/>
</dbReference>
<sequence>MNGLYKLRETWSRINLNICFITVIEQIFKYILVPQQAVVAPAPAPQPVLVDKGQPSQSGPYDIKHETLTSNGQKLVENLIGGVVYNCAEKPTGHFRDAHFCDVFHACVFGQQQKSYACPYVGEAQYFDDETRKCEFVRSKPDACASNAFFH</sequence>
<evidence type="ECO:0000259" key="1">
    <source>
        <dbReference type="Pfam" id="PF01607"/>
    </source>
</evidence>
<dbReference type="Pfam" id="PF01607">
    <property type="entry name" value="CBM_14"/>
    <property type="match status" value="1"/>
</dbReference>
<feature type="domain" description="Chitin-binding type-2" evidence="1">
    <location>
        <begin position="87"/>
        <end position="139"/>
    </location>
</feature>
<keyword evidence="3" id="KW-1185">Reference proteome</keyword>
<comment type="caution">
    <text evidence="2">The sequence shown here is derived from an EMBL/GenBank/DDBJ whole genome shotgun (WGS) entry which is preliminary data.</text>
</comment>
<dbReference type="GO" id="GO:0008061">
    <property type="term" value="F:chitin binding"/>
    <property type="evidence" value="ECO:0007669"/>
    <property type="project" value="InterPro"/>
</dbReference>